<evidence type="ECO:0000256" key="6">
    <source>
        <dbReference type="ARBA" id="ARBA00022786"/>
    </source>
</evidence>
<evidence type="ECO:0000259" key="10">
    <source>
        <dbReference type="PROSITE" id="PS50089"/>
    </source>
</evidence>
<evidence type="ECO:0000256" key="7">
    <source>
        <dbReference type="ARBA" id="ARBA00022833"/>
    </source>
</evidence>
<dbReference type="InterPro" id="IPR001841">
    <property type="entry name" value="Znf_RING"/>
</dbReference>
<feature type="compositionally biased region" description="Polar residues" evidence="9">
    <location>
        <begin position="90"/>
        <end position="102"/>
    </location>
</feature>
<gene>
    <name evidence="11" type="ORF">B4U80_11425</name>
</gene>
<dbReference type="EC" id="2.3.2.27" evidence="2"/>
<dbReference type="FunFam" id="3.30.40.10:FF:000388">
    <property type="entry name" value="Putative RING zinc finger domain superfamily protein"/>
    <property type="match status" value="1"/>
</dbReference>
<evidence type="ECO:0000313" key="11">
    <source>
        <dbReference type="EMBL" id="RWS29838.1"/>
    </source>
</evidence>
<keyword evidence="12" id="KW-1185">Reference proteome</keyword>
<evidence type="ECO:0000313" key="12">
    <source>
        <dbReference type="Proteomes" id="UP000288716"/>
    </source>
</evidence>
<name>A0A443SQN4_9ACAR</name>
<comment type="caution">
    <text evidence="11">The sequence shown here is derived from an EMBL/GenBank/DDBJ whole genome shotgun (WGS) entry which is preliminary data.</text>
</comment>
<dbReference type="STRING" id="299467.A0A443SQN4"/>
<dbReference type="SUPFAM" id="SSF57850">
    <property type="entry name" value="RING/U-box"/>
    <property type="match status" value="1"/>
</dbReference>
<dbReference type="CDD" id="cd16474">
    <property type="entry name" value="RING-H2_RNF111-like"/>
    <property type="match status" value="1"/>
</dbReference>
<dbReference type="Proteomes" id="UP000288716">
    <property type="component" value="Unassembled WGS sequence"/>
</dbReference>
<dbReference type="GO" id="GO:0008270">
    <property type="term" value="F:zinc ion binding"/>
    <property type="evidence" value="ECO:0007669"/>
    <property type="project" value="UniProtKB-KW"/>
</dbReference>
<evidence type="ECO:0000256" key="4">
    <source>
        <dbReference type="ARBA" id="ARBA00022723"/>
    </source>
</evidence>
<dbReference type="InterPro" id="IPR011016">
    <property type="entry name" value="Znf_RING-CH"/>
</dbReference>
<keyword evidence="4" id="KW-0479">Metal-binding</keyword>
<dbReference type="SMART" id="SM00744">
    <property type="entry name" value="RINGv"/>
    <property type="match status" value="1"/>
</dbReference>
<accession>A0A443SQN4</accession>
<evidence type="ECO:0000256" key="1">
    <source>
        <dbReference type="ARBA" id="ARBA00000900"/>
    </source>
</evidence>
<dbReference type="PROSITE" id="PS50089">
    <property type="entry name" value="ZF_RING_2"/>
    <property type="match status" value="1"/>
</dbReference>
<dbReference type="VEuPathDB" id="VectorBase:LDEU002202"/>
<comment type="catalytic activity">
    <reaction evidence="1">
        <text>S-ubiquitinyl-[E2 ubiquitin-conjugating enzyme]-L-cysteine + [acceptor protein]-L-lysine = [E2 ubiquitin-conjugating enzyme]-L-cysteine + N(6)-ubiquitinyl-[acceptor protein]-L-lysine.</text>
        <dbReference type="EC" id="2.3.2.27"/>
    </reaction>
</comment>
<dbReference type="OrthoDB" id="1714475at2759"/>
<proteinExistence type="predicted"/>
<dbReference type="Pfam" id="PF13639">
    <property type="entry name" value="zf-RING_2"/>
    <property type="match status" value="1"/>
</dbReference>
<evidence type="ECO:0000256" key="5">
    <source>
        <dbReference type="ARBA" id="ARBA00022771"/>
    </source>
</evidence>
<dbReference type="InterPro" id="IPR013083">
    <property type="entry name" value="Znf_RING/FYVE/PHD"/>
</dbReference>
<keyword evidence="3" id="KW-0808">Transferase</keyword>
<dbReference type="GO" id="GO:0061630">
    <property type="term" value="F:ubiquitin protein ligase activity"/>
    <property type="evidence" value="ECO:0007669"/>
    <property type="project" value="UniProtKB-EC"/>
</dbReference>
<reference evidence="11 12" key="1">
    <citation type="journal article" date="2018" name="Gigascience">
        <title>Genomes of trombidid mites reveal novel predicted allergens and laterally-transferred genes associated with secondary metabolism.</title>
        <authorList>
            <person name="Dong X."/>
            <person name="Chaisiri K."/>
            <person name="Xia D."/>
            <person name="Armstrong S.D."/>
            <person name="Fang Y."/>
            <person name="Donnelly M.J."/>
            <person name="Kadowaki T."/>
            <person name="McGarry J.W."/>
            <person name="Darby A.C."/>
            <person name="Makepeace B.L."/>
        </authorList>
    </citation>
    <scope>NUCLEOTIDE SEQUENCE [LARGE SCALE GENOMIC DNA]</scope>
    <source>
        <strain evidence="11">UoL-UT</strain>
    </source>
</reference>
<feature type="domain" description="RING-type" evidence="10">
    <location>
        <begin position="600"/>
        <end position="641"/>
    </location>
</feature>
<dbReference type="Gene3D" id="3.30.40.10">
    <property type="entry name" value="Zinc/RING finger domain, C3HC4 (zinc finger)"/>
    <property type="match status" value="1"/>
</dbReference>
<dbReference type="SMART" id="SM00184">
    <property type="entry name" value="RING"/>
    <property type="match status" value="1"/>
</dbReference>
<keyword evidence="7" id="KW-0862">Zinc</keyword>
<sequence length="655" mass="72111">MDAMDSESDDSSVEFVNEALQSNDGATAIQSVSRTVKAKEKKMDPKSHVVIDLTHSDDEENQGSNRGDRRKLSKRDNGSNCVHSHSSSSEAQYSRPSCIQTPSLSYSHHSHNSHSQHSHGSHQHHINSQMATNHYHQIPFSSCRYHNSQNQVTTCTEASSSNDACSFSNCFVATSNGSTSAPTTGPCPHNHGFCQLPSPNPMTATTPLLTTQSPAASITHTMLNPFFPGQLPAHSQAYTAFQLPPRMHPNHQRLWLAQQRMQEMQRHRLYQHHLQQQRQHQQQEAAAAAMAAVATAATYQRLMDPQVVTAAAAASMMNPVAAGPVALTNNHGTNAHISHFECPVSEPTLGWGGLGVQAPIPQPVQSHIMQGLPIGPIHGPIPLALNSVNPTVAVGSSVVDSLGNENLVQNNTESCGRLDPSPPHLGFLLSPTPPINISSPPQLSTITPPPHHGANEAVDLGDNVQNEVIVNTSPDSSHSHVHHHVHQHHYHHSHPPRVHQLGPGFHISISPGMLPVVAAANRQDVYQFPEIPVHGNLIPPLYPYQYITRQMQEYMRIVQQRHAAINRGASQAIIERNTFPHKYKKLQRTATDGDDNIEKCTICLCEFEDNEEVRRLPCMHLFHVECVDQWLTTNKRCPICRVDIEEHLKDVGTNS</sequence>
<dbReference type="EMBL" id="NCKV01000747">
    <property type="protein sequence ID" value="RWS29838.1"/>
    <property type="molecule type" value="Genomic_DNA"/>
</dbReference>
<dbReference type="AlphaFoldDB" id="A0A443SQN4"/>
<keyword evidence="5 8" id="KW-0863">Zinc-finger</keyword>
<feature type="region of interest" description="Disordered" evidence="9">
    <location>
        <begin position="35"/>
        <end position="126"/>
    </location>
</feature>
<evidence type="ECO:0000256" key="3">
    <source>
        <dbReference type="ARBA" id="ARBA00022679"/>
    </source>
</evidence>
<protein>
    <recommendedName>
        <fullName evidence="2">RING-type E3 ubiquitin transferase</fullName>
        <ecNumber evidence="2">2.3.2.27</ecNumber>
    </recommendedName>
</protein>
<evidence type="ECO:0000256" key="8">
    <source>
        <dbReference type="PROSITE-ProRule" id="PRU00175"/>
    </source>
</evidence>
<feature type="compositionally biased region" description="Basic and acidic residues" evidence="9">
    <location>
        <begin position="37"/>
        <end position="49"/>
    </location>
</feature>
<dbReference type="InterPro" id="IPR045191">
    <property type="entry name" value="MBR1/2-like"/>
</dbReference>
<evidence type="ECO:0000256" key="2">
    <source>
        <dbReference type="ARBA" id="ARBA00012483"/>
    </source>
</evidence>
<dbReference type="PANTHER" id="PTHR22937">
    <property type="entry name" value="E3 UBIQUITIN-PROTEIN LIGASE RNF165"/>
    <property type="match status" value="1"/>
</dbReference>
<organism evidence="11 12">
    <name type="scientific">Leptotrombidium deliense</name>
    <dbReference type="NCBI Taxonomy" id="299467"/>
    <lineage>
        <taxon>Eukaryota</taxon>
        <taxon>Metazoa</taxon>
        <taxon>Ecdysozoa</taxon>
        <taxon>Arthropoda</taxon>
        <taxon>Chelicerata</taxon>
        <taxon>Arachnida</taxon>
        <taxon>Acari</taxon>
        <taxon>Acariformes</taxon>
        <taxon>Trombidiformes</taxon>
        <taxon>Prostigmata</taxon>
        <taxon>Anystina</taxon>
        <taxon>Parasitengona</taxon>
        <taxon>Trombiculoidea</taxon>
        <taxon>Trombiculidae</taxon>
        <taxon>Leptotrombidium</taxon>
    </lineage>
</organism>
<evidence type="ECO:0000256" key="9">
    <source>
        <dbReference type="SAM" id="MobiDB-lite"/>
    </source>
</evidence>
<feature type="compositionally biased region" description="Basic residues" evidence="9">
    <location>
        <begin position="108"/>
        <end position="125"/>
    </location>
</feature>
<dbReference type="GO" id="GO:0005634">
    <property type="term" value="C:nucleus"/>
    <property type="evidence" value="ECO:0007669"/>
    <property type="project" value="TreeGrafter"/>
</dbReference>
<dbReference type="PANTHER" id="PTHR22937:SF65">
    <property type="entry name" value="E3 UBIQUITIN-PROTEIN LIGASE ARK2C"/>
    <property type="match status" value="1"/>
</dbReference>
<keyword evidence="6" id="KW-0833">Ubl conjugation pathway</keyword>